<evidence type="ECO:0000313" key="3">
    <source>
        <dbReference type="Proteomes" id="UP000248311"/>
    </source>
</evidence>
<dbReference type="Pfam" id="PF04338">
    <property type="entry name" value="DUF481"/>
    <property type="match status" value="1"/>
</dbReference>
<protein>
    <submittedName>
        <fullName evidence="2">Putative salt-induced outer membrane protein</fullName>
    </submittedName>
</protein>
<organism evidence="2 3">
    <name type="scientific">Pseudoroseicyclus aestuarii</name>
    <dbReference type="NCBI Taxonomy" id="1795041"/>
    <lineage>
        <taxon>Bacteria</taxon>
        <taxon>Pseudomonadati</taxon>
        <taxon>Pseudomonadota</taxon>
        <taxon>Alphaproteobacteria</taxon>
        <taxon>Rhodobacterales</taxon>
        <taxon>Paracoccaceae</taxon>
        <taxon>Pseudoroseicyclus</taxon>
    </lineage>
</organism>
<keyword evidence="1" id="KW-0732">Signal</keyword>
<keyword evidence="3" id="KW-1185">Reference proteome</keyword>
<accession>A0A318SU87</accession>
<name>A0A318SU87_9RHOB</name>
<feature type="chain" id="PRO_5016363050" evidence="1">
    <location>
        <begin position="23"/>
        <end position="275"/>
    </location>
</feature>
<proteinExistence type="predicted"/>
<feature type="signal peptide" evidence="1">
    <location>
        <begin position="1"/>
        <end position="22"/>
    </location>
</feature>
<evidence type="ECO:0000313" key="2">
    <source>
        <dbReference type="EMBL" id="PYE84925.1"/>
    </source>
</evidence>
<dbReference type="InterPro" id="IPR007433">
    <property type="entry name" value="DUF481"/>
</dbReference>
<gene>
    <name evidence="2" type="ORF">DFP88_102729</name>
</gene>
<comment type="caution">
    <text evidence="2">The sequence shown here is derived from an EMBL/GenBank/DDBJ whole genome shotgun (WGS) entry which is preliminary data.</text>
</comment>
<reference evidence="2 3" key="1">
    <citation type="submission" date="2018-06" db="EMBL/GenBank/DDBJ databases">
        <title>Genomic Encyclopedia of Type Strains, Phase III (KMG-III): the genomes of soil and plant-associated and newly described type strains.</title>
        <authorList>
            <person name="Whitman W."/>
        </authorList>
    </citation>
    <scope>NUCLEOTIDE SEQUENCE [LARGE SCALE GENOMIC DNA]</scope>
    <source>
        <strain evidence="2 3">CECT 9025</strain>
    </source>
</reference>
<dbReference type="EMBL" id="QJTE01000002">
    <property type="protein sequence ID" value="PYE84925.1"/>
    <property type="molecule type" value="Genomic_DNA"/>
</dbReference>
<evidence type="ECO:0000256" key="1">
    <source>
        <dbReference type="SAM" id="SignalP"/>
    </source>
</evidence>
<dbReference type="OrthoDB" id="7631035at2"/>
<dbReference type="RefSeq" id="WP_110813959.1">
    <property type="nucleotide sequence ID" value="NZ_QJTE01000002.1"/>
</dbReference>
<dbReference type="Proteomes" id="UP000248311">
    <property type="component" value="Unassembled WGS sequence"/>
</dbReference>
<dbReference type="AlphaFoldDB" id="A0A318SU87"/>
<sequence length="275" mass="30268">MKAKNIFVLATISSFVAGAAMAQSPVFSNEDLAEDQIEDLQDDIEDDFERETYTYAADGGMPTGFTGSVAGRATLTNGNTDNQDAGVGASFGYYDGLNGHKVQLSYTYSEVNNNTSDNSLVASYDYTRDLTPQVYGFVKAIAVYDEFDSYEEDYFVGAGLGYRVFSSADVQWAVQAGPGYRWTKNQNGDEEEEAALNVSSDFFYRINETVAMTNDTEILYSDSNTYVTNDFGVNYSMTDALALRASVLTEYNTDPLPGFDDTDNQFGLSVVYNFN</sequence>